<evidence type="ECO:0000259" key="2">
    <source>
        <dbReference type="Pfam" id="PF12780"/>
    </source>
</evidence>
<evidence type="ECO:0000313" key="5">
    <source>
        <dbReference type="Proteomes" id="UP001235939"/>
    </source>
</evidence>
<dbReference type="PANTHER" id="PTHR22878:SF71">
    <property type="entry name" value="DYNEIN, AXONEMAL, HEAVY CHAIN 3"/>
    <property type="match status" value="1"/>
</dbReference>
<dbReference type="InterPro" id="IPR027417">
    <property type="entry name" value="P-loop_NTPase"/>
</dbReference>
<feature type="domain" description="Dynein heavy chain 3 AAA+ lid" evidence="3">
    <location>
        <begin position="14"/>
        <end position="104"/>
    </location>
</feature>
<dbReference type="Gene3D" id="1.20.920.20">
    <property type="match status" value="1"/>
</dbReference>
<dbReference type="PANTHER" id="PTHR22878">
    <property type="entry name" value="DYNEIN HEAVY CHAIN 6, AXONEMAL-LIKE-RELATED"/>
    <property type="match status" value="1"/>
</dbReference>
<evidence type="ECO:0000256" key="1">
    <source>
        <dbReference type="ARBA" id="ARBA00008887"/>
    </source>
</evidence>
<dbReference type="InterPro" id="IPR026983">
    <property type="entry name" value="DHC"/>
</dbReference>
<dbReference type="Proteomes" id="UP001235939">
    <property type="component" value="Chromosome 18"/>
</dbReference>
<dbReference type="Pfam" id="PF12780">
    <property type="entry name" value="AAA_8"/>
    <property type="match status" value="1"/>
</dbReference>
<organism evidence="4 5">
    <name type="scientific">Cordylochernes scorpioides</name>
    <dbReference type="NCBI Taxonomy" id="51811"/>
    <lineage>
        <taxon>Eukaryota</taxon>
        <taxon>Metazoa</taxon>
        <taxon>Ecdysozoa</taxon>
        <taxon>Arthropoda</taxon>
        <taxon>Chelicerata</taxon>
        <taxon>Arachnida</taxon>
        <taxon>Pseudoscorpiones</taxon>
        <taxon>Cheliferoidea</taxon>
        <taxon>Chernetidae</taxon>
        <taxon>Cordylochernes</taxon>
    </lineage>
</organism>
<comment type="similarity">
    <text evidence="1">Belongs to the dynein heavy chain family.</text>
</comment>
<proteinExistence type="inferred from homology"/>
<evidence type="ECO:0000259" key="3">
    <source>
        <dbReference type="Pfam" id="PF17857"/>
    </source>
</evidence>
<gene>
    <name evidence="4" type="ORF">LAZ67_18001160</name>
</gene>
<evidence type="ECO:0000313" key="4">
    <source>
        <dbReference type="EMBL" id="UYV79942.1"/>
    </source>
</evidence>
<name>A0ABY6LHN6_9ARAC</name>
<dbReference type="InterPro" id="IPR024317">
    <property type="entry name" value="Dynein_heavy_chain_D4_dom"/>
</dbReference>
<dbReference type="EMBL" id="CP092880">
    <property type="protein sequence ID" value="UYV79942.1"/>
    <property type="molecule type" value="Genomic_DNA"/>
</dbReference>
<dbReference type="InterPro" id="IPR041589">
    <property type="entry name" value="DNAH3_AAA_lid_1"/>
</dbReference>
<feature type="domain" description="Dynein heavy chain AAA module D4" evidence="2">
    <location>
        <begin position="174"/>
        <end position="410"/>
    </location>
</feature>
<reference evidence="4 5" key="1">
    <citation type="submission" date="2022-01" db="EMBL/GenBank/DDBJ databases">
        <title>A chromosomal length assembly of Cordylochernes scorpioides.</title>
        <authorList>
            <person name="Zeh D."/>
            <person name="Zeh J."/>
        </authorList>
    </citation>
    <scope>NUCLEOTIDE SEQUENCE [LARGE SCALE GENOMIC DNA]</scope>
    <source>
        <strain evidence="4">IN4F17</strain>
        <tissue evidence="4">Whole Body</tissue>
    </source>
</reference>
<dbReference type="Gene3D" id="1.20.920.30">
    <property type="match status" value="1"/>
</dbReference>
<dbReference type="Pfam" id="PF17857">
    <property type="entry name" value="AAA_lid_1"/>
    <property type="match status" value="1"/>
</dbReference>
<protein>
    <submittedName>
        <fullName evidence="4">DNAH3</fullName>
    </submittedName>
</protein>
<sequence length="527" mass="60038">MTQKTTDLSPSQSLVAATRDVYRACSAALLPTPAKCHYVFSLRDMARVLHGVLLVPPTHLSDPGKLLRLWVHEVYRVFSDRLVEDADRHTFLEVVSSQAHHHFKQTLESLLSHLNVAKSGAKLKDEHVRNLLFVDYLNPDDSSKVYDEVTDISTLASVVEHYLAEYNRIHKTPLNMVMFKYAIEHISRISRVLKQGSGHLLLIGVSGCGRRYVVRLATFMAGYKYCSIEMAPGYTSVQWREDLKKVLMTAGGDGQPMSFLFSDTQVTNDAMVEDINMILHSGDIPNLFAADEKGEIMEKMQVKAKEMGRKVDAMSLSLYNFFVDRVRQNLHLVLHVSPLNPAFRSRLLRFPTLISCCTLDWFQAWPEGALEMVATKFLDKVALDEGLRPQLVTLCMSFNSCVHRLAKRCCNLKNWADIRLQLCGDNRFYEELGRRTYITPSSYLELILTFQSLLDRKQKELLQQRNRYLKGYLANSGIIKSQQSTKLSKGLNFVPSQKLDTPRTIASIETSIKNLAESNKEKMLYIF</sequence>
<dbReference type="SUPFAM" id="SSF52540">
    <property type="entry name" value="P-loop containing nucleoside triphosphate hydrolases"/>
    <property type="match status" value="1"/>
</dbReference>
<dbReference type="Gene3D" id="3.40.50.300">
    <property type="entry name" value="P-loop containing nucleotide triphosphate hydrolases"/>
    <property type="match status" value="1"/>
</dbReference>
<accession>A0ABY6LHN6</accession>
<keyword evidence="5" id="KW-1185">Reference proteome</keyword>